<sequence length="1000" mass="110369">MHSIGSISLQLLQNVSLFALVVVGYAAIRRRQTLSPVLRDAIIGLVFGGCMVLAMSLPVVLGPGVMIDGRSVLTGTVAVFGGPLGTVVALVMAIGYRVWLGGSGAAAGVIAISIAGLVGLTFRSLLLRGKFKSGPLTFLVLGTLVVSATIAAFFLLRWNAISPIAHELVVPLYLVVPIGTAVLGAMLMREDARLALQRTLSRQTRLFETIFDSMSEGVTVADPDGRIILVNPTAERLAGAPVGSMLNAERISKFGMLETDGQTPFAVEKLPLARAIRGEATDDIELIVDKSGDGAARRLTVSGRPLIDEDGKIQGGVAVFRDITEQNRIEEELRRSEELFALAVSGSRDGIWDYNPVTEAIWFSPRYKEILGYTDADFPNDLQFWKSLMLPEDHAASTKQFFEYQAGFCDSIDIIQRFRHKDGSIVHTHNRALGRRDESGRIIRLVGAITDITPLIRAEERLKSAIGAMESGFALFDAEDRLIICNDGFLTPAAREEYDVRPGCRFEDIFRALASGPLSAVDAAADPEAWLAWRLEMHRNPPQEPLEVQSTDGRWMRVTERRTAEGGYVCIWTDISAVKAAEARLRDAIESIHEGFALFDEDLRLIINNQRFCDLYPRSAPVIRPGVTMAEILRYGAENGEYPDVETPDEIENFVRQWSARFRQRQPFVGEGPFTDGRWVLVSHRSTASGGYVSTRADITVQKQREEALQLQQALLRSITDAIPAMVAFVDAEGRYHYCNKAYADARGTDRETIAGRSLRQVFGENYDEIAANVEEVMQGRTISFERPLIDARHRHVEGRYIPQLGVGGEVEGFYVVLWDITERHAKEQKLIAQANTDRLTGLMNRAQFTELLQEELNRQARYGQNIAVMFLDVDHFKTINDTLGHAAGDAVLKTFAERLRANIRSSDYVARFGGDEFVILLIAPRSEADVRAVAEKLVSAVREPLIFQGQEIALSTSIGIAYASTAVHAPEILLATADTVLYEAKRAGRNTFRLSPVVC</sequence>
<evidence type="ECO:0000256" key="2">
    <source>
        <dbReference type="ARBA" id="ARBA00022475"/>
    </source>
</evidence>
<gene>
    <name evidence="10" type="ORF">SMD27_17255</name>
</gene>
<dbReference type="NCBIfam" id="TIGR00229">
    <property type="entry name" value="sensory_box"/>
    <property type="match status" value="3"/>
</dbReference>
<comment type="subcellular location">
    <subcellularLocation>
        <location evidence="1">Cell membrane</location>
        <topology evidence="1">Multi-pass membrane protein</topology>
    </subcellularLocation>
</comment>
<proteinExistence type="predicted"/>
<dbReference type="NCBIfam" id="TIGR00254">
    <property type="entry name" value="GGDEF"/>
    <property type="match status" value="1"/>
</dbReference>
<evidence type="ECO:0000259" key="7">
    <source>
        <dbReference type="PROSITE" id="PS50112"/>
    </source>
</evidence>
<feature type="transmembrane region" description="Helical" evidence="6">
    <location>
        <begin position="138"/>
        <end position="156"/>
    </location>
</feature>
<dbReference type="Pfam" id="PF07694">
    <property type="entry name" value="5TM-5TMR_LYT"/>
    <property type="match status" value="1"/>
</dbReference>
<dbReference type="RefSeq" id="WP_320509667.1">
    <property type="nucleotide sequence ID" value="NZ_JAXCLW010000005.1"/>
</dbReference>
<organism evidence="10 11">
    <name type="scientific">Dongia soli</name>
    <dbReference type="NCBI Taxonomy" id="600628"/>
    <lineage>
        <taxon>Bacteria</taxon>
        <taxon>Pseudomonadati</taxon>
        <taxon>Pseudomonadota</taxon>
        <taxon>Alphaproteobacteria</taxon>
        <taxon>Rhodospirillales</taxon>
        <taxon>Dongiaceae</taxon>
        <taxon>Dongia</taxon>
    </lineage>
</organism>
<dbReference type="InterPro" id="IPR043128">
    <property type="entry name" value="Rev_trsase/Diguanyl_cyclase"/>
</dbReference>
<evidence type="ECO:0000259" key="8">
    <source>
        <dbReference type="PROSITE" id="PS50113"/>
    </source>
</evidence>
<dbReference type="Pfam" id="PF00990">
    <property type="entry name" value="GGDEF"/>
    <property type="match status" value="1"/>
</dbReference>
<comment type="caution">
    <text evidence="10">The sequence shown here is derived from an EMBL/GenBank/DDBJ whole genome shotgun (WGS) entry which is preliminary data.</text>
</comment>
<dbReference type="EMBL" id="JAXCLW010000005">
    <property type="protein sequence ID" value="MDY0884594.1"/>
    <property type="molecule type" value="Genomic_DNA"/>
</dbReference>
<feature type="transmembrane region" description="Helical" evidence="6">
    <location>
        <begin position="168"/>
        <end position="188"/>
    </location>
</feature>
<dbReference type="InterPro" id="IPR013655">
    <property type="entry name" value="PAS_fold_3"/>
</dbReference>
<dbReference type="PANTHER" id="PTHR44757">
    <property type="entry name" value="DIGUANYLATE CYCLASE DGCP"/>
    <property type="match status" value="1"/>
</dbReference>
<evidence type="ECO:0000313" key="11">
    <source>
        <dbReference type="Proteomes" id="UP001279642"/>
    </source>
</evidence>
<dbReference type="InterPro" id="IPR052155">
    <property type="entry name" value="Biofilm_reg_signaling"/>
</dbReference>
<dbReference type="InterPro" id="IPR035965">
    <property type="entry name" value="PAS-like_dom_sf"/>
</dbReference>
<keyword evidence="4 6" id="KW-1133">Transmembrane helix</keyword>
<dbReference type="Pfam" id="PF12860">
    <property type="entry name" value="PAS_7"/>
    <property type="match status" value="2"/>
</dbReference>
<dbReference type="PROSITE" id="PS50113">
    <property type="entry name" value="PAC"/>
    <property type="match status" value="2"/>
</dbReference>
<keyword evidence="5 6" id="KW-0472">Membrane</keyword>
<evidence type="ECO:0000256" key="4">
    <source>
        <dbReference type="ARBA" id="ARBA00022989"/>
    </source>
</evidence>
<keyword evidence="2" id="KW-1003">Cell membrane</keyword>
<feature type="domain" description="PAC" evidence="8">
    <location>
        <begin position="282"/>
        <end position="335"/>
    </location>
</feature>
<keyword evidence="11" id="KW-1185">Reference proteome</keyword>
<dbReference type="Pfam" id="PF08448">
    <property type="entry name" value="PAS_4"/>
    <property type="match status" value="2"/>
</dbReference>
<feature type="domain" description="PAS" evidence="7">
    <location>
        <begin position="203"/>
        <end position="239"/>
    </location>
</feature>
<dbReference type="CDD" id="cd00130">
    <property type="entry name" value="PAS"/>
    <property type="match status" value="3"/>
</dbReference>
<dbReference type="CDD" id="cd01949">
    <property type="entry name" value="GGDEF"/>
    <property type="match status" value="1"/>
</dbReference>
<dbReference type="InterPro" id="IPR011620">
    <property type="entry name" value="Sig_transdc_His_kinase_LytS_TM"/>
</dbReference>
<dbReference type="Gene3D" id="3.30.70.270">
    <property type="match status" value="1"/>
</dbReference>
<evidence type="ECO:0000259" key="9">
    <source>
        <dbReference type="PROSITE" id="PS50887"/>
    </source>
</evidence>
<dbReference type="PROSITE" id="PS50112">
    <property type="entry name" value="PAS"/>
    <property type="match status" value="2"/>
</dbReference>
<evidence type="ECO:0000256" key="5">
    <source>
        <dbReference type="ARBA" id="ARBA00023136"/>
    </source>
</evidence>
<dbReference type="InterPro" id="IPR000014">
    <property type="entry name" value="PAS"/>
</dbReference>
<name>A0ABU5EE11_9PROT</name>
<feature type="transmembrane region" description="Helical" evidence="6">
    <location>
        <begin position="12"/>
        <end position="29"/>
    </location>
</feature>
<evidence type="ECO:0000256" key="3">
    <source>
        <dbReference type="ARBA" id="ARBA00022692"/>
    </source>
</evidence>
<feature type="domain" description="PAS" evidence="7">
    <location>
        <begin position="712"/>
        <end position="781"/>
    </location>
</feature>
<feature type="transmembrane region" description="Helical" evidence="6">
    <location>
        <begin position="105"/>
        <end position="126"/>
    </location>
</feature>
<accession>A0ABU5EE11</accession>
<evidence type="ECO:0000256" key="1">
    <source>
        <dbReference type="ARBA" id="ARBA00004651"/>
    </source>
</evidence>
<dbReference type="SUPFAM" id="SSF55073">
    <property type="entry name" value="Nucleotide cyclase"/>
    <property type="match status" value="1"/>
</dbReference>
<evidence type="ECO:0000313" key="10">
    <source>
        <dbReference type="EMBL" id="MDY0884594.1"/>
    </source>
</evidence>
<reference evidence="10 11" key="1">
    <citation type="journal article" date="2016" name="Antonie Van Leeuwenhoek">
        <title>Dongia soli sp. nov., isolated from soil from Dokdo, Korea.</title>
        <authorList>
            <person name="Kim D.U."/>
            <person name="Lee H."/>
            <person name="Kim H."/>
            <person name="Kim S.G."/>
            <person name="Ka J.O."/>
        </authorList>
    </citation>
    <scope>NUCLEOTIDE SEQUENCE [LARGE SCALE GENOMIC DNA]</scope>
    <source>
        <strain evidence="10 11">D78</strain>
    </source>
</reference>
<feature type="transmembrane region" description="Helical" evidence="6">
    <location>
        <begin position="41"/>
        <end position="61"/>
    </location>
</feature>
<dbReference type="InterPro" id="IPR000700">
    <property type="entry name" value="PAS-assoc_C"/>
</dbReference>
<dbReference type="Gene3D" id="3.30.450.20">
    <property type="entry name" value="PAS domain"/>
    <property type="match status" value="5"/>
</dbReference>
<dbReference type="InterPro" id="IPR029787">
    <property type="entry name" value="Nucleotide_cyclase"/>
</dbReference>
<dbReference type="PANTHER" id="PTHR44757:SF2">
    <property type="entry name" value="BIOFILM ARCHITECTURE MAINTENANCE PROTEIN MBAA"/>
    <property type="match status" value="1"/>
</dbReference>
<feature type="domain" description="GGDEF" evidence="9">
    <location>
        <begin position="865"/>
        <end position="998"/>
    </location>
</feature>
<feature type="transmembrane region" description="Helical" evidence="6">
    <location>
        <begin position="73"/>
        <end position="99"/>
    </location>
</feature>
<dbReference type="Proteomes" id="UP001279642">
    <property type="component" value="Unassembled WGS sequence"/>
</dbReference>
<dbReference type="SUPFAM" id="SSF55785">
    <property type="entry name" value="PYP-like sensor domain (PAS domain)"/>
    <property type="match status" value="4"/>
</dbReference>
<dbReference type="PROSITE" id="PS50887">
    <property type="entry name" value="GGDEF"/>
    <property type="match status" value="1"/>
</dbReference>
<keyword evidence="3 6" id="KW-0812">Transmembrane</keyword>
<protein>
    <submittedName>
        <fullName evidence="10">PAS-domain containing protein</fullName>
    </submittedName>
</protein>
<feature type="domain" description="PAC" evidence="8">
    <location>
        <begin position="412"/>
        <end position="464"/>
    </location>
</feature>
<dbReference type="SMART" id="SM00091">
    <property type="entry name" value="PAS"/>
    <property type="match status" value="4"/>
</dbReference>
<dbReference type="InterPro" id="IPR000160">
    <property type="entry name" value="GGDEF_dom"/>
</dbReference>
<dbReference type="SMART" id="SM00086">
    <property type="entry name" value="PAC"/>
    <property type="match status" value="2"/>
</dbReference>
<dbReference type="SMART" id="SM00267">
    <property type="entry name" value="GGDEF"/>
    <property type="match status" value="1"/>
</dbReference>
<dbReference type="InterPro" id="IPR013656">
    <property type="entry name" value="PAS_4"/>
</dbReference>
<dbReference type="Pfam" id="PF08447">
    <property type="entry name" value="PAS_3"/>
    <property type="match status" value="1"/>
</dbReference>
<dbReference type="InterPro" id="IPR001610">
    <property type="entry name" value="PAC"/>
</dbReference>
<evidence type="ECO:0000256" key="6">
    <source>
        <dbReference type="SAM" id="Phobius"/>
    </source>
</evidence>